<gene>
    <name evidence="5" type="ordered locus">Mlg_1053</name>
</gene>
<evidence type="ECO:0000259" key="4">
    <source>
        <dbReference type="PROSITE" id="PS51833"/>
    </source>
</evidence>
<dbReference type="InterPro" id="IPR050469">
    <property type="entry name" value="Diguanylate_Cyclase"/>
</dbReference>
<dbReference type="CDD" id="cd01949">
    <property type="entry name" value="GGDEF"/>
    <property type="match status" value="1"/>
</dbReference>
<dbReference type="SUPFAM" id="SSF109604">
    <property type="entry name" value="HD-domain/PDEase-like"/>
    <property type="match status" value="1"/>
</dbReference>
<evidence type="ECO:0000256" key="2">
    <source>
        <dbReference type="ARBA" id="ARBA00012528"/>
    </source>
</evidence>
<dbReference type="InterPro" id="IPR029787">
    <property type="entry name" value="Nucleotide_cyclase"/>
</dbReference>
<dbReference type="SMART" id="SM00267">
    <property type="entry name" value="GGDEF"/>
    <property type="match status" value="1"/>
</dbReference>
<name>Q0A9T1_ALKEH</name>
<dbReference type="PANTHER" id="PTHR45138:SF24">
    <property type="entry name" value="DIGUANYLATE CYCLASE DGCC-RELATED"/>
    <property type="match status" value="1"/>
</dbReference>
<evidence type="ECO:0000259" key="3">
    <source>
        <dbReference type="PROSITE" id="PS50887"/>
    </source>
</evidence>
<dbReference type="PROSITE" id="PS50887">
    <property type="entry name" value="GGDEF"/>
    <property type="match status" value="1"/>
</dbReference>
<dbReference type="InterPro" id="IPR013976">
    <property type="entry name" value="HDOD"/>
</dbReference>
<evidence type="ECO:0000256" key="1">
    <source>
        <dbReference type="ARBA" id="ARBA00001946"/>
    </source>
</evidence>
<dbReference type="eggNOG" id="COG3706">
    <property type="taxonomic scope" value="Bacteria"/>
</dbReference>
<sequence length="519" mass="57215">MDPDLKRRLKATPALPSLPPAAVRILDIARSNEPQPRELYEAIQLDPALSARLLRASNSPAFRRVGEVRSLREAQMVLGYDATLTLSLSFCLFTTIRRLEAGRLDYEHFWRRSACVASVAALIAKSRGLAGAEAMLAGLLKDIGVLVLDSITPADHPGWTSDEQAAAQLAAEVGAWLINEWRLPDYLASVSWATRDLDRRLPHIPDEDQALVEVVGVADELVGIWLADDTGGQLDNSRDLVARRWAWSPEQLYQLITEADEAIKGNLALLDLSQFDEQIMVGVMDQAREVLLFQNLSQFKTTHEANSQADALRERARQLEESSLRDELTGVWNRRKLFSFLEVTLEDARTAGTPVTVAFADLDRFKPVNDDYGHAAGDVVLNHFAQKLSRLVRGDDLVARYGGEEFAIVMPNTGGETAKTALTRVLKQAAETRYAVREGKSLQVTASIGMRSVDPRSEPEVSARELLAEADEAAYHAKAIGRAALVASDPDGLRVVHRLGQPSVMGRLGQTLVSAFRRR</sequence>
<dbReference type="RefSeq" id="WP_011628801.1">
    <property type="nucleotide sequence ID" value="NC_008340.1"/>
</dbReference>
<dbReference type="Pfam" id="PF00990">
    <property type="entry name" value="GGDEF"/>
    <property type="match status" value="1"/>
</dbReference>
<dbReference type="GO" id="GO:0005886">
    <property type="term" value="C:plasma membrane"/>
    <property type="evidence" value="ECO:0007669"/>
    <property type="project" value="TreeGrafter"/>
</dbReference>
<organism evidence="5 6">
    <name type="scientific">Alkalilimnicola ehrlichii (strain ATCC BAA-1101 / DSM 17681 / MLHE-1)</name>
    <dbReference type="NCBI Taxonomy" id="187272"/>
    <lineage>
        <taxon>Bacteria</taxon>
        <taxon>Pseudomonadati</taxon>
        <taxon>Pseudomonadota</taxon>
        <taxon>Gammaproteobacteria</taxon>
        <taxon>Chromatiales</taxon>
        <taxon>Ectothiorhodospiraceae</taxon>
        <taxon>Alkalilimnicola</taxon>
    </lineage>
</organism>
<dbReference type="InterPro" id="IPR000160">
    <property type="entry name" value="GGDEF_dom"/>
</dbReference>
<dbReference type="Pfam" id="PF08668">
    <property type="entry name" value="HDOD"/>
    <property type="match status" value="1"/>
</dbReference>
<dbReference type="GO" id="GO:0052621">
    <property type="term" value="F:diguanylate cyclase activity"/>
    <property type="evidence" value="ECO:0007669"/>
    <property type="project" value="UniProtKB-EC"/>
</dbReference>
<dbReference type="GO" id="GO:0043709">
    <property type="term" value="P:cell adhesion involved in single-species biofilm formation"/>
    <property type="evidence" value="ECO:0007669"/>
    <property type="project" value="TreeGrafter"/>
</dbReference>
<dbReference type="KEGG" id="aeh:Mlg_1053"/>
<dbReference type="HOGENOM" id="CLU_019124_1_0_6"/>
<dbReference type="PANTHER" id="PTHR45138">
    <property type="entry name" value="REGULATORY COMPONENTS OF SENSORY TRANSDUCTION SYSTEM"/>
    <property type="match status" value="1"/>
</dbReference>
<dbReference type="AlphaFoldDB" id="Q0A9T1"/>
<dbReference type="Proteomes" id="UP000001962">
    <property type="component" value="Chromosome"/>
</dbReference>
<protein>
    <recommendedName>
        <fullName evidence="2">diguanylate cyclase</fullName>
        <ecNumber evidence="2">2.7.7.65</ecNumber>
    </recommendedName>
</protein>
<dbReference type="SUPFAM" id="SSF55073">
    <property type="entry name" value="Nucleotide cyclase"/>
    <property type="match status" value="1"/>
</dbReference>
<dbReference type="Gene3D" id="3.30.70.270">
    <property type="match status" value="1"/>
</dbReference>
<keyword evidence="6" id="KW-1185">Reference proteome</keyword>
<evidence type="ECO:0000313" key="6">
    <source>
        <dbReference type="Proteomes" id="UP000001962"/>
    </source>
</evidence>
<dbReference type="NCBIfam" id="TIGR00254">
    <property type="entry name" value="GGDEF"/>
    <property type="match status" value="1"/>
</dbReference>
<dbReference type="Gene3D" id="1.10.3210.10">
    <property type="entry name" value="Hypothetical protein af1432"/>
    <property type="match status" value="1"/>
</dbReference>
<dbReference type="InterPro" id="IPR043128">
    <property type="entry name" value="Rev_trsase/Diguanyl_cyclase"/>
</dbReference>
<feature type="domain" description="HDOD" evidence="4">
    <location>
        <begin position="15"/>
        <end position="197"/>
    </location>
</feature>
<reference evidence="6" key="1">
    <citation type="submission" date="2006-08" db="EMBL/GenBank/DDBJ databases">
        <title>Complete sequence of Alkalilimnicola ehrilichei MLHE-1.</title>
        <authorList>
            <person name="Copeland A."/>
            <person name="Lucas S."/>
            <person name="Lapidus A."/>
            <person name="Barry K."/>
            <person name="Detter J.C."/>
            <person name="Glavina del Rio T."/>
            <person name="Hammon N."/>
            <person name="Israni S."/>
            <person name="Dalin E."/>
            <person name="Tice H."/>
            <person name="Pitluck S."/>
            <person name="Sims D."/>
            <person name="Brettin T."/>
            <person name="Bruce D."/>
            <person name="Han C."/>
            <person name="Tapia R."/>
            <person name="Gilna P."/>
            <person name="Schmutz J."/>
            <person name="Larimer F."/>
            <person name="Land M."/>
            <person name="Hauser L."/>
            <person name="Kyrpides N."/>
            <person name="Mikhailova N."/>
            <person name="Oremland R.S."/>
            <person name="Hoeft S.E."/>
            <person name="Switzer-Blum J."/>
            <person name="Kulp T."/>
            <person name="King G."/>
            <person name="Tabita R."/>
            <person name="Witte B."/>
            <person name="Santini J.M."/>
            <person name="Basu P."/>
            <person name="Hollibaugh J.T."/>
            <person name="Xie G."/>
            <person name="Stolz J.F."/>
            <person name="Richardson P."/>
        </authorList>
    </citation>
    <scope>NUCLEOTIDE SEQUENCE [LARGE SCALE GENOMIC DNA]</scope>
    <source>
        <strain evidence="6">ATCC BAA-1101 / DSM 17681 / MLHE-1</strain>
    </source>
</reference>
<dbReference type="PROSITE" id="PS51833">
    <property type="entry name" value="HDOD"/>
    <property type="match status" value="1"/>
</dbReference>
<evidence type="ECO:0000313" key="5">
    <source>
        <dbReference type="EMBL" id="ABI56406.1"/>
    </source>
</evidence>
<proteinExistence type="predicted"/>
<dbReference type="eggNOG" id="COG1639">
    <property type="taxonomic scope" value="Bacteria"/>
</dbReference>
<comment type="cofactor">
    <cofactor evidence="1">
        <name>Mg(2+)</name>
        <dbReference type="ChEBI" id="CHEBI:18420"/>
    </cofactor>
</comment>
<dbReference type="FunFam" id="3.30.70.270:FF:000001">
    <property type="entry name" value="Diguanylate cyclase domain protein"/>
    <property type="match status" value="1"/>
</dbReference>
<feature type="domain" description="GGDEF" evidence="3">
    <location>
        <begin position="353"/>
        <end position="490"/>
    </location>
</feature>
<dbReference type="OrthoDB" id="9803824at2"/>
<accession>Q0A9T1</accession>
<dbReference type="EC" id="2.7.7.65" evidence="2"/>
<dbReference type="GO" id="GO:1902201">
    <property type="term" value="P:negative regulation of bacterial-type flagellum-dependent cell motility"/>
    <property type="evidence" value="ECO:0007669"/>
    <property type="project" value="TreeGrafter"/>
</dbReference>
<dbReference type="EMBL" id="CP000453">
    <property type="protein sequence ID" value="ABI56406.1"/>
    <property type="molecule type" value="Genomic_DNA"/>
</dbReference>